<dbReference type="InterPro" id="IPR015943">
    <property type="entry name" value="WD40/YVTN_repeat-like_dom_sf"/>
</dbReference>
<comment type="caution">
    <text evidence="3">The sequence shown here is derived from an EMBL/GenBank/DDBJ whole genome shotgun (WGS) entry which is preliminary data.</text>
</comment>
<name>A0ABV9E3T9_9ACTN</name>
<feature type="chain" id="PRO_5045613541" evidence="1">
    <location>
        <begin position="23"/>
        <end position="391"/>
    </location>
</feature>
<reference evidence="4" key="1">
    <citation type="journal article" date="2019" name="Int. J. Syst. Evol. Microbiol.">
        <title>The Global Catalogue of Microorganisms (GCM) 10K type strain sequencing project: providing services to taxonomists for standard genome sequencing and annotation.</title>
        <authorList>
            <consortium name="The Broad Institute Genomics Platform"/>
            <consortium name="The Broad Institute Genome Sequencing Center for Infectious Disease"/>
            <person name="Wu L."/>
            <person name="Ma J."/>
        </authorList>
    </citation>
    <scope>NUCLEOTIDE SEQUENCE [LARGE SCALE GENOMIC DNA]</scope>
    <source>
        <strain evidence="4">XZYJ18</strain>
    </source>
</reference>
<sequence length="391" mass="41576">MRGSRILPLVLVPPLLSGCAVAGALPFTPPADEPTLESLGLDYPASGISPVEPLLCEDGERDGADCTESGTLRWSIPLEGGDYFVPSDGGEDPDMGLFTTRTRMTPYTRYGGGVLSGTLYATEDDRVRAIDPATGELAWTADVAASVPMLVWEVYESDAGIVAELRRDTGPGSDLPGELALLDPRDGSPVRDAIPYPGENELIGAVGGSAIVRDGELEFAAYDLLSGDRVWSVELDAPPEDDRRRDLFSGTLVGDVLNVRQEITRLDLAGRPDDDASSEEILRFDARTGDAVPGGGEDTDAPVRDRYPNPVLPLDYEKPDEIRRFPTLVNPLEEEPVADPGYAGVGMLHAADGEALIGAACAPDALRTQTGPPAVADALHCDNPRLFALNR</sequence>
<dbReference type="Pfam" id="PF13360">
    <property type="entry name" value="PQQ_2"/>
    <property type="match status" value="1"/>
</dbReference>
<gene>
    <name evidence="3" type="ORF">ACFO4E_28140</name>
</gene>
<feature type="signal peptide" evidence="1">
    <location>
        <begin position="1"/>
        <end position="22"/>
    </location>
</feature>
<evidence type="ECO:0000256" key="1">
    <source>
        <dbReference type="SAM" id="SignalP"/>
    </source>
</evidence>
<accession>A0ABV9E3T9</accession>
<dbReference type="PROSITE" id="PS51257">
    <property type="entry name" value="PROKAR_LIPOPROTEIN"/>
    <property type="match status" value="1"/>
</dbReference>
<dbReference type="SUPFAM" id="SSF50998">
    <property type="entry name" value="Quinoprotein alcohol dehydrogenase-like"/>
    <property type="match status" value="1"/>
</dbReference>
<keyword evidence="1" id="KW-0732">Signal</keyword>
<evidence type="ECO:0000313" key="4">
    <source>
        <dbReference type="Proteomes" id="UP001595923"/>
    </source>
</evidence>
<organism evidence="3 4">
    <name type="scientific">Nocardiopsis mangrovi</name>
    <dbReference type="NCBI Taxonomy" id="1179818"/>
    <lineage>
        <taxon>Bacteria</taxon>
        <taxon>Bacillati</taxon>
        <taxon>Actinomycetota</taxon>
        <taxon>Actinomycetes</taxon>
        <taxon>Streptosporangiales</taxon>
        <taxon>Nocardiopsidaceae</taxon>
        <taxon>Nocardiopsis</taxon>
    </lineage>
</organism>
<dbReference type="EMBL" id="JBHSFQ010000046">
    <property type="protein sequence ID" value="MFC4565747.1"/>
    <property type="molecule type" value="Genomic_DNA"/>
</dbReference>
<proteinExistence type="predicted"/>
<dbReference type="RefSeq" id="WP_378580013.1">
    <property type="nucleotide sequence ID" value="NZ_JBHSFQ010000046.1"/>
</dbReference>
<dbReference type="InterPro" id="IPR011047">
    <property type="entry name" value="Quinoprotein_ADH-like_sf"/>
</dbReference>
<feature type="domain" description="Pyrrolo-quinoline quinone repeat" evidence="2">
    <location>
        <begin position="124"/>
        <end position="262"/>
    </location>
</feature>
<protein>
    <submittedName>
        <fullName evidence="3">PQQ-binding-like beta-propeller repeat protein</fullName>
    </submittedName>
</protein>
<dbReference type="InterPro" id="IPR002372">
    <property type="entry name" value="PQQ_rpt_dom"/>
</dbReference>
<dbReference type="Gene3D" id="2.130.10.10">
    <property type="entry name" value="YVTN repeat-like/Quinoprotein amine dehydrogenase"/>
    <property type="match status" value="1"/>
</dbReference>
<keyword evidence="4" id="KW-1185">Reference proteome</keyword>
<evidence type="ECO:0000259" key="2">
    <source>
        <dbReference type="Pfam" id="PF13360"/>
    </source>
</evidence>
<dbReference type="Proteomes" id="UP001595923">
    <property type="component" value="Unassembled WGS sequence"/>
</dbReference>
<evidence type="ECO:0000313" key="3">
    <source>
        <dbReference type="EMBL" id="MFC4565747.1"/>
    </source>
</evidence>